<dbReference type="SFLD" id="SFLDF00562">
    <property type="entry name" value="HemN-like__clustered_with_heat"/>
    <property type="match status" value="1"/>
</dbReference>
<keyword evidence="2" id="KW-0949">S-adenosyl-L-methionine</keyword>
<dbReference type="SMART" id="SM00729">
    <property type="entry name" value="Elp3"/>
    <property type="match status" value="1"/>
</dbReference>
<gene>
    <name evidence="4" type="ORF">CHX27_14795</name>
</gene>
<dbReference type="GO" id="GO:0046872">
    <property type="term" value="F:metal ion binding"/>
    <property type="evidence" value="ECO:0007669"/>
    <property type="project" value="UniProtKB-UniRule"/>
</dbReference>
<dbReference type="RefSeq" id="WP_094487531.1">
    <property type="nucleotide sequence ID" value="NZ_NOXX01000227.1"/>
</dbReference>
<evidence type="ECO:0000256" key="2">
    <source>
        <dbReference type="RuleBase" id="RU364116"/>
    </source>
</evidence>
<dbReference type="SFLD" id="SFLDS00029">
    <property type="entry name" value="Radical_SAM"/>
    <property type="match status" value="1"/>
</dbReference>
<keyword evidence="2" id="KW-0349">Heme</keyword>
<dbReference type="InterPro" id="IPR010723">
    <property type="entry name" value="HemN_C"/>
</dbReference>
<comment type="similarity">
    <text evidence="1">Belongs to the anaerobic coproporphyrinogen-III oxidase family. HemW subfamily.</text>
</comment>
<organism evidence="4 5">
    <name type="scientific">Flavobacterium aurantiibacter</name>
    <dbReference type="NCBI Taxonomy" id="2023067"/>
    <lineage>
        <taxon>Bacteria</taxon>
        <taxon>Pseudomonadati</taxon>
        <taxon>Bacteroidota</taxon>
        <taxon>Flavobacteriia</taxon>
        <taxon>Flavobacteriales</taxon>
        <taxon>Flavobacteriaceae</taxon>
        <taxon>Flavobacterium</taxon>
    </lineage>
</organism>
<keyword evidence="2" id="KW-0143">Chaperone</keyword>
<keyword evidence="2" id="KW-0408">Iron</keyword>
<evidence type="ECO:0000313" key="5">
    <source>
        <dbReference type="Proteomes" id="UP000216035"/>
    </source>
</evidence>
<comment type="subcellular location">
    <subcellularLocation>
        <location evidence="2">Cytoplasm</location>
    </subcellularLocation>
</comment>
<evidence type="ECO:0000259" key="3">
    <source>
        <dbReference type="PROSITE" id="PS51918"/>
    </source>
</evidence>
<dbReference type="OrthoDB" id="9808022at2"/>
<keyword evidence="2" id="KW-0479">Metal-binding</keyword>
<dbReference type="GO" id="GO:0004109">
    <property type="term" value="F:coproporphyrinogen oxidase activity"/>
    <property type="evidence" value="ECO:0007669"/>
    <property type="project" value="InterPro"/>
</dbReference>
<dbReference type="InterPro" id="IPR004559">
    <property type="entry name" value="HemW-like"/>
</dbReference>
<reference evidence="4 5" key="1">
    <citation type="submission" date="2017-07" db="EMBL/GenBank/DDBJ databases">
        <title>Flavobacterium cyanobacteriorum sp. nov., isolated from cyanobacterial aggregates in a eutrophic lake.</title>
        <authorList>
            <person name="Cai H."/>
        </authorList>
    </citation>
    <scope>NUCLEOTIDE SEQUENCE [LARGE SCALE GENOMIC DNA]</scope>
    <source>
        <strain evidence="4 5">TH167</strain>
    </source>
</reference>
<feature type="domain" description="Radical SAM core" evidence="3">
    <location>
        <begin position="1"/>
        <end position="236"/>
    </location>
</feature>
<dbReference type="SFLD" id="SFLDG01065">
    <property type="entry name" value="anaerobic_coproporphyrinogen-I"/>
    <property type="match status" value="1"/>
</dbReference>
<dbReference type="PANTHER" id="PTHR13932:SF5">
    <property type="entry name" value="RADICAL S-ADENOSYL METHIONINE DOMAIN-CONTAINING PROTEIN 1, MITOCHONDRIAL"/>
    <property type="match status" value="1"/>
</dbReference>
<dbReference type="GO" id="GO:0051539">
    <property type="term" value="F:4 iron, 4 sulfur cluster binding"/>
    <property type="evidence" value="ECO:0007669"/>
    <property type="project" value="UniProtKB-UniRule"/>
</dbReference>
<comment type="caution">
    <text evidence="4">The sequence shown here is derived from an EMBL/GenBank/DDBJ whole genome shotgun (WGS) entry which is preliminary data.</text>
</comment>
<dbReference type="Proteomes" id="UP000216035">
    <property type="component" value="Unassembled WGS sequence"/>
</dbReference>
<dbReference type="Pfam" id="PF06969">
    <property type="entry name" value="HemN_C"/>
    <property type="match status" value="1"/>
</dbReference>
<dbReference type="InterPro" id="IPR006638">
    <property type="entry name" value="Elp3/MiaA/NifB-like_rSAM"/>
</dbReference>
<dbReference type="PANTHER" id="PTHR13932">
    <property type="entry name" value="COPROPORPHYRINIGEN III OXIDASE"/>
    <property type="match status" value="1"/>
</dbReference>
<proteinExistence type="inferred from homology"/>
<comment type="function">
    <text evidence="2">Probably acts as a heme chaperone, transferring heme to an unknown acceptor. Binds one molecule of heme per monomer, possibly covalently. Binds 1 [4Fe-4S] cluster. The cluster is coordinated with 3 cysteines and an exchangeable S-adenosyl-L-methionine.</text>
</comment>
<dbReference type="InterPro" id="IPR007197">
    <property type="entry name" value="rSAM"/>
</dbReference>
<dbReference type="SUPFAM" id="SSF102114">
    <property type="entry name" value="Radical SAM enzymes"/>
    <property type="match status" value="1"/>
</dbReference>
<keyword evidence="2" id="KW-0963">Cytoplasm</keyword>
<dbReference type="AlphaFoldDB" id="A0A255ZAS0"/>
<keyword evidence="5" id="KW-1185">Reference proteome</keyword>
<dbReference type="Gene3D" id="3.80.30.20">
    <property type="entry name" value="tm_1862 like domain"/>
    <property type="match status" value="1"/>
</dbReference>
<accession>A0A255ZAS0</accession>
<dbReference type="NCBIfam" id="TIGR00539">
    <property type="entry name" value="hemN_rel"/>
    <property type="match status" value="1"/>
</dbReference>
<dbReference type="EMBL" id="NOXX01000227">
    <property type="protein sequence ID" value="OYQ38532.1"/>
    <property type="molecule type" value="Genomic_DNA"/>
</dbReference>
<keyword evidence="2" id="KW-0004">4Fe-4S</keyword>
<dbReference type="GO" id="GO:0005737">
    <property type="term" value="C:cytoplasm"/>
    <property type="evidence" value="ECO:0007669"/>
    <property type="project" value="UniProtKB-SubCell"/>
</dbReference>
<dbReference type="Pfam" id="PF04055">
    <property type="entry name" value="Radical_SAM"/>
    <property type="match status" value="1"/>
</dbReference>
<dbReference type="GO" id="GO:0006779">
    <property type="term" value="P:porphyrin-containing compound biosynthetic process"/>
    <property type="evidence" value="ECO:0007669"/>
    <property type="project" value="InterPro"/>
</dbReference>
<dbReference type="InterPro" id="IPR023404">
    <property type="entry name" value="rSAM_horseshoe"/>
</dbReference>
<sequence length="390" mass="43782">MSGIYIHIPFCKQACHYCDFHFSTSLKHQTALVDALLKELELRCDSFLAVSETVDTVYFGGGTPSILPISELERILERIRKNYPLSDDAEITLECNPDDLVGNSGRAYCNELKQVGFNRLSLGIQSFQDADLKLMNRAHDAKMAFDALKNSTDFFNNISVDLIYGIPCSEPADLARALQYFIEYSIPHISAYALTVEHKTALEKLIAKGEIPAPDETALEQQFLLVRNTLREAGYDHYEISNFGKPNFHSRHNSSYWSGKPYLGIGPSAHSYLGNTRLWNISNNVLYVKALEAENLPSTSEKLSTYDRHNEFVMTQLRLEKGISLSAYETDFGLEAKAVLLKQAKKYLAVNQLELSDTHLKISEKGLFFADGIAADFFLDASDGILNEYA</sequence>
<name>A0A255ZAS0_9FLAO</name>
<dbReference type="InterPro" id="IPR058240">
    <property type="entry name" value="rSAM_sf"/>
</dbReference>
<keyword evidence="2" id="KW-0411">Iron-sulfur</keyword>
<protein>
    <recommendedName>
        <fullName evidence="2">Heme chaperone HemW</fullName>
    </recommendedName>
</protein>
<evidence type="ECO:0000256" key="1">
    <source>
        <dbReference type="ARBA" id="ARBA00006100"/>
    </source>
</evidence>
<dbReference type="CDD" id="cd01335">
    <property type="entry name" value="Radical_SAM"/>
    <property type="match status" value="1"/>
</dbReference>
<evidence type="ECO:0000313" key="4">
    <source>
        <dbReference type="EMBL" id="OYQ38532.1"/>
    </source>
</evidence>
<dbReference type="SFLD" id="SFLDF00288">
    <property type="entry name" value="HemN-like__clustered_with_nucl"/>
    <property type="match status" value="1"/>
</dbReference>
<dbReference type="InterPro" id="IPR034505">
    <property type="entry name" value="Coproporphyrinogen-III_oxidase"/>
</dbReference>
<dbReference type="PROSITE" id="PS51918">
    <property type="entry name" value="RADICAL_SAM"/>
    <property type="match status" value="1"/>
</dbReference>